<evidence type="ECO:0000256" key="2">
    <source>
        <dbReference type="ARBA" id="ARBA00022741"/>
    </source>
</evidence>
<comment type="similarity">
    <text evidence="1 4">Belongs to the AAA ATPase family.</text>
</comment>
<name>A0A6J0KYU5_RAPSA</name>
<dbReference type="FunFam" id="3.40.50.300:FF:001439">
    <property type="entry name" value="Cell division control protein 48 homolog B"/>
    <property type="match status" value="1"/>
</dbReference>
<keyword evidence="7" id="KW-0131">Cell cycle</keyword>
<dbReference type="GO" id="GO:0051301">
    <property type="term" value="P:cell division"/>
    <property type="evidence" value="ECO:0007669"/>
    <property type="project" value="UniProtKB-KW"/>
</dbReference>
<dbReference type="FunFam" id="1.10.8.60:FF:000038">
    <property type="entry name" value="spermatogenesis-associated protein 5-like protein 1"/>
    <property type="match status" value="1"/>
</dbReference>
<gene>
    <name evidence="7" type="primary">LOC108823577</name>
</gene>
<dbReference type="InterPro" id="IPR003593">
    <property type="entry name" value="AAA+_ATPase"/>
</dbReference>
<dbReference type="FunFam" id="3.40.50.300:FF:001107">
    <property type="entry name" value="Cell division control protein 48-B-like protein"/>
    <property type="match status" value="1"/>
</dbReference>
<dbReference type="PANTHER" id="PTHR23077:SF117">
    <property type="entry name" value="AAA+ ATPASE DOMAIN-CONTAINING PROTEIN"/>
    <property type="match status" value="1"/>
</dbReference>
<dbReference type="OrthoDB" id="5421at2759"/>
<dbReference type="InterPro" id="IPR027417">
    <property type="entry name" value="P-loop_NTPase"/>
</dbReference>
<dbReference type="SUPFAM" id="SSF52540">
    <property type="entry name" value="P-loop containing nucleoside triphosphate hydrolases"/>
    <property type="match status" value="2"/>
</dbReference>
<dbReference type="GeneID" id="108823577"/>
<keyword evidence="3 4" id="KW-0067">ATP-binding</keyword>
<evidence type="ECO:0000259" key="5">
    <source>
        <dbReference type="SMART" id="SM00382"/>
    </source>
</evidence>
<dbReference type="PANTHER" id="PTHR23077">
    <property type="entry name" value="AAA-FAMILY ATPASE"/>
    <property type="match status" value="1"/>
</dbReference>
<feature type="domain" description="AAA+ ATPase" evidence="5">
    <location>
        <begin position="56"/>
        <end position="198"/>
    </location>
</feature>
<evidence type="ECO:0000256" key="3">
    <source>
        <dbReference type="ARBA" id="ARBA00022840"/>
    </source>
</evidence>
<dbReference type="CDD" id="cd19503">
    <property type="entry name" value="RecA-like_CDC48_NLV2_r1-like"/>
    <property type="match status" value="1"/>
</dbReference>
<dbReference type="GO" id="GO:0016887">
    <property type="term" value="F:ATP hydrolysis activity"/>
    <property type="evidence" value="ECO:0007669"/>
    <property type="project" value="InterPro"/>
</dbReference>
<protein>
    <submittedName>
        <fullName evidence="7">Cell division control protein 48 homolog B</fullName>
    </submittedName>
</protein>
<dbReference type="InterPro" id="IPR041569">
    <property type="entry name" value="AAA_lid_3"/>
</dbReference>
<dbReference type="Gene3D" id="1.10.8.60">
    <property type="match status" value="2"/>
</dbReference>
<evidence type="ECO:0000313" key="6">
    <source>
        <dbReference type="Proteomes" id="UP000504610"/>
    </source>
</evidence>
<dbReference type="SMART" id="SM00382">
    <property type="entry name" value="AAA"/>
    <property type="match status" value="2"/>
</dbReference>
<dbReference type="Proteomes" id="UP000504610">
    <property type="component" value="Chromosome 9"/>
</dbReference>
<keyword evidence="6" id="KW-1185">Reference proteome</keyword>
<dbReference type="InterPro" id="IPR003960">
    <property type="entry name" value="ATPase_AAA_CS"/>
</dbReference>
<evidence type="ECO:0000256" key="4">
    <source>
        <dbReference type="RuleBase" id="RU003651"/>
    </source>
</evidence>
<dbReference type="CDD" id="cd19511">
    <property type="entry name" value="RecA-like_CDC48_r2-like"/>
    <property type="match status" value="1"/>
</dbReference>
<evidence type="ECO:0000313" key="7">
    <source>
        <dbReference type="RefSeq" id="XP_018452314.1"/>
    </source>
</evidence>
<sequence>METQTSGCDNDVVVGDDTWRAEAEIGGNERALQALRELIIFPFRYPLEARTLGLKWSRGLLLYGPPGTGKTSLVRAVVQECDAHLTVLSPHSVHRAHAGESEKVLREAFAEATSHAGSDKPSVIFIDEIDVLCPKRSSRGEQGVRIASQLFTLMDSNKPSSSAPRVVVVASTNRLDAIDPALRRAGRFDTLVEVSTPNEEDRLKILQLYTKKVSLDPSLDLQAIAKSCNGYVGADLEALCREATISASKRSPDTLVLTSQDFKIAKSVVGPSITRGITVEIPKVTWDDVGGLKDLKKKLQQAVEWPIKHSAAFTRMGISPMRGILLHGPPGCSKTTLAKAAANAAQASFFSLSCAELFSMYVGEGEALLRNTFQRARLASPSIIFFDEADVVACKRGEEGSSNNSSTVGERLLSTLLTEMDGLEEAKGILVLAATNRPYAIDAALMRPGRFDLVLYVPPPDLEARLEILQVHTRSMRLGDDVDLRKIAEETDLFTGAELEGLCRESGTVSLRENIAASCVLDRHFQTAKKSLKPALTVEEVESYASFRKSKSSADSRRVPVERKKKVVMMSHSNVLGLGLLSSWKFGVLSLMLLAGGNYYLNQSKHGELAAAAT</sequence>
<dbReference type="Pfam" id="PF00004">
    <property type="entry name" value="AAA"/>
    <property type="match status" value="2"/>
</dbReference>
<dbReference type="AlphaFoldDB" id="A0A6J0KYU5"/>
<accession>A0A6J0KYU5</accession>
<organism evidence="6 7">
    <name type="scientific">Raphanus sativus</name>
    <name type="common">Radish</name>
    <name type="synonym">Raphanus raphanistrum var. sativus</name>
    <dbReference type="NCBI Taxonomy" id="3726"/>
    <lineage>
        <taxon>Eukaryota</taxon>
        <taxon>Viridiplantae</taxon>
        <taxon>Streptophyta</taxon>
        <taxon>Embryophyta</taxon>
        <taxon>Tracheophyta</taxon>
        <taxon>Spermatophyta</taxon>
        <taxon>Magnoliopsida</taxon>
        <taxon>eudicotyledons</taxon>
        <taxon>Gunneridae</taxon>
        <taxon>Pentapetalae</taxon>
        <taxon>rosids</taxon>
        <taxon>malvids</taxon>
        <taxon>Brassicales</taxon>
        <taxon>Brassicaceae</taxon>
        <taxon>Brassiceae</taxon>
        <taxon>Raphanus</taxon>
    </lineage>
</organism>
<feature type="domain" description="AAA+ ATPase" evidence="5">
    <location>
        <begin position="320"/>
        <end position="461"/>
    </location>
</feature>
<keyword evidence="2 4" id="KW-0547">Nucleotide-binding</keyword>
<dbReference type="KEGG" id="rsz:108823577"/>
<proteinExistence type="inferred from homology"/>
<dbReference type="GO" id="GO:0005524">
    <property type="term" value="F:ATP binding"/>
    <property type="evidence" value="ECO:0007669"/>
    <property type="project" value="UniProtKB-KW"/>
</dbReference>
<keyword evidence="7" id="KW-0132">Cell division</keyword>
<reference evidence="6" key="1">
    <citation type="journal article" date="2019" name="Database">
        <title>The radish genome database (RadishGD): an integrated information resource for radish genomics.</title>
        <authorList>
            <person name="Yu H.J."/>
            <person name="Baek S."/>
            <person name="Lee Y.J."/>
            <person name="Cho A."/>
            <person name="Mun J.H."/>
        </authorList>
    </citation>
    <scope>NUCLEOTIDE SEQUENCE [LARGE SCALE GENOMIC DNA]</scope>
    <source>
        <strain evidence="6">cv. WK10039</strain>
    </source>
</reference>
<dbReference type="Pfam" id="PF17862">
    <property type="entry name" value="AAA_lid_3"/>
    <property type="match status" value="2"/>
</dbReference>
<dbReference type="InterPro" id="IPR050168">
    <property type="entry name" value="AAA_ATPase_domain"/>
</dbReference>
<dbReference type="PROSITE" id="PS00674">
    <property type="entry name" value="AAA"/>
    <property type="match status" value="1"/>
</dbReference>
<dbReference type="InterPro" id="IPR003959">
    <property type="entry name" value="ATPase_AAA_core"/>
</dbReference>
<evidence type="ECO:0000256" key="1">
    <source>
        <dbReference type="ARBA" id="ARBA00006914"/>
    </source>
</evidence>
<dbReference type="Gene3D" id="3.40.50.300">
    <property type="entry name" value="P-loop containing nucleotide triphosphate hydrolases"/>
    <property type="match status" value="2"/>
</dbReference>
<dbReference type="RefSeq" id="XP_018452314.1">
    <property type="nucleotide sequence ID" value="XM_018596812.2"/>
</dbReference>
<reference evidence="7" key="2">
    <citation type="submission" date="2025-08" db="UniProtKB">
        <authorList>
            <consortium name="RefSeq"/>
        </authorList>
    </citation>
    <scope>IDENTIFICATION</scope>
    <source>
        <tissue evidence="7">Leaf</tissue>
    </source>
</reference>